<keyword evidence="1" id="KW-0238">DNA-binding</keyword>
<dbReference type="AlphaFoldDB" id="F3Z1C3"/>
<name>F3Z1C3_DESAF</name>
<dbReference type="RefSeq" id="WP_014260801.1">
    <property type="nucleotide sequence ID" value="NC_016629.1"/>
</dbReference>
<proteinExistence type="predicted"/>
<evidence type="ECO:0000313" key="3">
    <source>
        <dbReference type="Proteomes" id="UP000007844"/>
    </source>
</evidence>
<evidence type="ECO:0000313" key="2">
    <source>
        <dbReference type="EMBL" id="EGJ51126.1"/>
    </source>
</evidence>
<protein>
    <recommendedName>
        <fullName evidence="4">Histone family protein DNA-binding protein</fullName>
    </recommendedName>
</protein>
<sequence>MVNMDYPGVCLACTDENCNVEYADVDAARARVHETPLTGYTKTIVKNLQSTFPEKFPTEEDAYLTLDVMKAIIAMGLNNDDAVDIQGLGTFKTKQEGDRKVVTFSPETALVEAISK</sequence>
<dbReference type="KEGG" id="daf:Desaf_2813"/>
<evidence type="ECO:0008006" key="4">
    <source>
        <dbReference type="Google" id="ProtNLM"/>
    </source>
</evidence>
<dbReference type="HOGENOM" id="CLU_2092823_0_0_7"/>
<dbReference type="STRING" id="690850.Desaf_2813"/>
<organism evidence="2 3">
    <name type="scientific">Desulfocurvibacter africanus subsp. africanus str. Walvis Bay</name>
    <dbReference type="NCBI Taxonomy" id="690850"/>
    <lineage>
        <taxon>Bacteria</taxon>
        <taxon>Pseudomonadati</taxon>
        <taxon>Thermodesulfobacteriota</taxon>
        <taxon>Desulfovibrionia</taxon>
        <taxon>Desulfovibrionales</taxon>
        <taxon>Desulfovibrionaceae</taxon>
        <taxon>Desulfocurvibacter</taxon>
    </lineage>
</organism>
<evidence type="ECO:0000256" key="1">
    <source>
        <dbReference type="ARBA" id="ARBA00023125"/>
    </source>
</evidence>
<reference evidence="2 3" key="1">
    <citation type="journal article" date="2011" name="J. Bacteriol.">
        <title>Genome sequence of the mercury-methylating and pleomorphic Desulfovibrio africanus Strain Walvis Bay.</title>
        <authorList>
            <person name="Brown S.D."/>
            <person name="Wall J.D."/>
            <person name="Kucken A.M."/>
            <person name="Gilmour C.C."/>
            <person name="Podar M."/>
            <person name="Brandt C.C."/>
            <person name="Teshima H."/>
            <person name="Detter J.C."/>
            <person name="Han C.S."/>
            <person name="Land M.L."/>
            <person name="Lucas S."/>
            <person name="Han J."/>
            <person name="Pennacchio L."/>
            <person name="Nolan M."/>
            <person name="Pitluck S."/>
            <person name="Woyke T."/>
            <person name="Goodwin L."/>
            <person name="Palumbo A.V."/>
            <person name="Elias D.A."/>
        </authorList>
    </citation>
    <scope>NUCLEOTIDE SEQUENCE [LARGE SCALE GENOMIC DNA]</scope>
    <source>
        <strain evidence="2 3">Walvis Bay</strain>
    </source>
</reference>
<dbReference type="EMBL" id="CP003221">
    <property type="protein sequence ID" value="EGJ51126.1"/>
    <property type="molecule type" value="Genomic_DNA"/>
</dbReference>
<keyword evidence="3" id="KW-1185">Reference proteome</keyword>
<dbReference type="Proteomes" id="UP000007844">
    <property type="component" value="Chromosome"/>
</dbReference>
<gene>
    <name evidence="2" type="ORF">Desaf_2813</name>
</gene>
<dbReference type="eggNOG" id="COG0776">
    <property type="taxonomic scope" value="Bacteria"/>
</dbReference>
<dbReference type="InterPro" id="IPR010992">
    <property type="entry name" value="IHF-like_DNA-bd_dom_sf"/>
</dbReference>
<accession>F3Z1C3</accession>
<dbReference type="SUPFAM" id="SSF47729">
    <property type="entry name" value="IHF-like DNA-binding proteins"/>
    <property type="match status" value="1"/>
</dbReference>
<dbReference type="GO" id="GO:0003677">
    <property type="term" value="F:DNA binding"/>
    <property type="evidence" value="ECO:0007669"/>
    <property type="project" value="UniProtKB-KW"/>
</dbReference>